<feature type="binding site" evidence="5">
    <location>
        <position position="135"/>
    </location>
    <ligand>
        <name>N(2)-acetyl-L-ornithine</name>
        <dbReference type="ChEBI" id="CHEBI:57805"/>
    </ligand>
</feature>
<dbReference type="EC" id="2.6.1.11" evidence="5"/>
<keyword evidence="2 5" id="KW-0028">Amino-acid biosynthesis</keyword>
<feature type="binding site" evidence="5">
    <location>
        <begin position="217"/>
        <end position="220"/>
    </location>
    <ligand>
        <name>pyridoxal 5'-phosphate</name>
        <dbReference type="ChEBI" id="CHEBI:597326"/>
    </ligand>
</feature>
<feature type="binding site" evidence="5">
    <location>
        <begin position="103"/>
        <end position="104"/>
    </location>
    <ligand>
        <name>pyridoxal 5'-phosphate</name>
        <dbReference type="ChEBI" id="CHEBI:597326"/>
    </ligand>
</feature>
<dbReference type="InterPro" id="IPR015422">
    <property type="entry name" value="PyrdxlP-dep_Trfase_small"/>
</dbReference>
<keyword evidence="4 5" id="KW-0663">Pyridoxal phosphate</keyword>
<comment type="caution">
    <text evidence="6">The sequence shown here is derived from an EMBL/GenBank/DDBJ whole genome shotgun (WGS) entry which is preliminary data.</text>
</comment>
<dbReference type="PANTHER" id="PTHR11986:SF79">
    <property type="entry name" value="ACETYLORNITHINE AMINOTRANSFERASE, MITOCHONDRIAL"/>
    <property type="match status" value="1"/>
</dbReference>
<proteinExistence type="inferred from homology"/>
<keyword evidence="1 5" id="KW-0032">Aminotransferase</keyword>
<dbReference type="Gene3D" id="3.40.640.10">
    <property type="entry name" value="Type I PLP-dependent aspartate aminotransferase-like (Major domain)"/>
    <property type="match status" value="1"/>
</dbReference>
<comment type="pathway">
    <text evidence="5">Amino-acid biosynthesis; L-arginine biosynthesis; N(2)-acetyl-L-ornithine from L-glutamate: step 4/4.</text>
</comment>
<keyword evidence="7" id="KW-1185">Reference proteome</keyword>
<dbReference type="PROSITE" id="PS00600">
    <property type="entry name" value="AA_TRANSFER_CLASS_3"/>
    <property type="match status" value="1"/>
</dbReference>
<comment type="miscellaneous">
    <text evidence="5">May also have succinyldiaminopimelate aminotransferase activity, thus carrying out the corresponding step in lysine biosynthesis.</text>
</comment>
<organism evidence="6 7">
    <name type="scientific">Fusibacter ferrireducens</name>
    <dbReference type="NCBI Taxonomy" id="2785058"/>
    <lineage>
        <taxon>Bacteria</taxon>
        <taxon>Bacillati</taxon>
        <taxon>Bacillota</taxon>
        <taxon>Clostridia</taxon>
        <taxon>Eubacteriales</taxon>
        <taxon>Eubacteriales Family XII. Incertae Sedis</taxon>
        <taxon>Fusibacter</taxon>
    </lineage>
</organism>
<dbReference type="InterPro" id="IPR005814">
    <property type="entry name" value="Aminotrans_3"/>
</dbReference>
<gene>
    <name evidence="5" type="primary">argD</name>
    <name evidence="6" type="ORF">ISU02_19270</name>
</gene>
<dbReference type="InterPro" id="IPR015421">
    <property type="entry name" value="PyrdxlP-dep_Trfase_major"/>
</dbReference>
<comment type="subcellular location">
    <subcellularLocation>
        <location evidence="5">Cytoplasm</location>
    </subcellularLocation>
</comment>
<evidence type="ECO:0000313" key="7">
    <source>
        <dbReference type="Proteomes" id="UP000614200"/>
    </source>
</evidence>
<dbReference type="InterPro" id="IPR049704">
    <property type="entry name" value="Aminotrans_3_PPA_site"/>
</dbReference>
<dbReference type="NCBIfam" id="NF002325">
    <property type="entry name" value="PRK01278.1"/>
    <property type="match status" value="1"/>
</dbReference>
<comment type="cofactor">
    <cofactor evidence="5">
        <name>pyridoxal 5'-phosphate</name>
        <dbReference type="ChEBI" id="CHEBI:597326"/>
    </cofactor>
    <text evidence="5">Binds 1 pyridoxal phosphate per subunit.</text>
</comment>
<keyword evidence="5" id="KW-0055">Arginine biosynthesis</keyword>
<dbReference type="Pfam" id="PF00202">
    <property type="entry name" value="Aminotran_3"/>
    <property type="match status" value="1"/>
</dbReference>
<protein>
    <recommendedName>
        <fullName evidence="5">Acetylornithine aminotransferase</fullName>
        <shortName evidence="5">ACOAT</shortName>
        <ecNumber evidence="5">2.6.1.11</ecNumber>
    </recommendedName>
</protein>
<keyword evidence="5" id="KW-0963">Cytoplasm</keyword>
<dbReference type="PANTHER" id="PTHR11986">
    <property type="entry name" value="AMINOTRANSFERASE CLASS III"/>
    <property type="match status" value="1"/>
</dbReference>
<evidence type="ECO:0000256" key="1">
    <source>
        <dbReference type="ARBA" id="ARBA00022576"/>
    </source>
</evidence>
<comment type="similarity">
    <text evidence="5">Belongs to the class-III pyridoxal-phosphate-dependent aminotransferase family. ArgD subfamily.</text>
</comment>
<dbReference type="InterPro" id="IPR004636">
    <property type="entry name" value="AcOrn/SuccOrn_fam"/>
</dbReference>
<dbReference type="GO" id="GO:0008483">
    <property type="term" value="F:transaminase activity"/>
    <property type="evidence" value="ECO:0007669"/>
    <property type="project" value="UniProtKB-KW"/>
</dbReference>
<keyword evidence="3 5" id="KW-0808">Transferase</keyword>
<comment type="catalytic activity">
    <reaction evidence="5">
        <text>N(2)-acetyl-L-ornithine + 2-oxoglutarate = N-acetyl-L-glutamate 5-semialdehyde + L-glutamate</text>
        <dbReference type="Rhea" id="RHEA:18049"/>
        <dbReference type="ChEBI" id="CHEBI:16810"/>
        <dbReference type="ChEBI" id="CHEBI:29123"/>
        <dbReference type="ChEBI" id="CHEBI:29985"/>
        <dbReference type="ChEBI" id="CHEBI:57805"/>
        <dbReference type="EC" id="2.6.1.11"/>
    </reaction>
</comment>
<accession>A0ABR9ZXQ2</accession>
<feature type="modified residue" description="N6-(pyridoxal phosphate)lysine" evidence="5">
    <location>
        <position position="246"/>
    </location>
</feature>
<dbReference type="SUPFAM" id="SSF53383">
    <property type="entry name" value="PLP-dependent transferases"/>
    <property type="match status" value="1"/>
</dbReference>
<dbReference type="Gene3D" id="3.90.1150.10">
    <property type="entry name" value="Aspartate Aminotransferase, domain 1"/>
    <property type="match status" value="1"/>
</dbReference>
<reference evidence="6 7" key="1">
    <citation type="submission" date="2020-11" db="EMBL/GenBank/DDBJ databases">
        <title>Fusibacter basophilias sp. nov.</title>
        <authorList>
            <person name="Qiu D."/>
        </authorList>
    </citation>
    <scope>NUCLEOTIDE SEQUENCE [LARGE SCALE GENOMIC DNA]</scope>
    <source>
        <strain evidence="6 7">Q10-2</strain>
    </source>
</reference>
<name>A0ABR9ZXQ2_9FIRM</name>
<dbReference type="EMBL" id="JADKNH010000014">
    <property type="protein sequence ID" value="MBF4695242.1"/>
    <property type="molecule type" value="Genomic_DNA"/>
</dbReference>
<dbReference type="CDD" id="cd00610">
    <property type="entry name" value="OAT_like"/>
    <property type="match status" value="1"/>
</dbReference>
<sequence length="395" mass="42467">MMEKIDQGASAIANTYGRFPICFESGEGLYLKDTAGKVYLDFVAGIAVNLLGHGDKQYAEVLKKQAESLVHVSNLYWNAQNIKLAQTLTSVSGLDKAFFCNSGAEANEAALKFARIYGENEKYEIITMSNSFHGRTMGALALTGQTKYQASFSPLLPGVKYVPFNDSEALKSTIGDQTVAIMVEVIQGEGGIVEITPEFAKTISELCVEKNLLLIVDEVQTGIGRTGQYFGYQNYGLKPDVVSCAKGLGGGFPIGATLVSEKVAQKLTPSCHASTFGGTALASAASNYVLGEIESRHLLDNVNEMGQYLQEQLLTIQSQFDVIKAVKGKGLIQGIEIDDTLPTSKIVNSAIEKGLLLVGAGHQVIRFVPPLIVEQKHIDEMIGILKSVLEALSSN</sequence>
<dbReference type="InterPro" id="IPR050103">
    <property type="entry name" value="Class-III_PLP-dep_AT"/>
</dbReference>
<feature type="binding site" evidence="5">
    <location>
        <position position="274"/>
    </location>
    <ligand>
        <name>N(2)-acetyl-L-ornithine</name>
        <dbReference type="ChEBI" id="CHEBI:57805"/>
    </ligand>
</feature>
<dbReference type="InterPro" id="IPR015424">
    <property type="entry name" value="PyrdxlP-dep_Trfase"/>
</dbReference>
<evidence type="ECO:0000313" key="6">
    <source>
        <dbReference type="EMBL" id="MBF4695242.1"/>
    </source>
</evidence>
<comment type="subunit">
    <text evidence="5">Homodimer.</text>
</comment>
<evidence type="ECO:0000256" key="2">
    <source>
        <dbReference type="ARBA" id="ARBA00022605"/>
    </source>
</evidence>
<evidence type="ECO:0000256" key="5">
    <source>
        <dbReference type="HAMAP-Rule" id="MF_01107"/>
    </source>
</evidence>
<dbReference type="HAMAP" id="MF_01107">
    <property type="entry name" value="ArgD_aminotrans_3"/>
    <property type="match status" value="1"/>
</dbReference>
<feature type="binding site" evidence="5">
    <location>
        <position position="132"/>
    </location>
    <ligand>
        <name>pyridoxal 5'-phosphate</name>
        <dbReference type="ChEBI" id="CHEBI:597326"/>
    </ligand>
</feature>
<evidence type="ECO:0000256" key="3">
    <source>
        <dbReference type="ARBA" id="ARBA00022679"/>
    </source>
</evidence>
<dbReference type="PIRSF" id="PIRSF000521">
    <property type="entry name" value="Transaminase_4ab_Lys_Orn"/>
    <property type="match status" value="1"/>
</dbReference>
<feature type="binding site" evidence="5">
    <location>
        <position position="275"/>
    </location>
    <ligand>
        <name>pyridoxal 5'-phosphate</name>
        <dbReference type="ChEBI" id="CHEBI:597326"/>
    </ligand>
</feature>
<dbReference type="NCBIfam" id="TIGR00707">
    <property type="entry name" value="argD"/>
    <property type="match status" value="1"/>
</dbReference>
<dbReference type="Proteomes" id="UP000614200">
    <property type="component" value="Unassembled WGS sequence"/>
</dbReference>
<evidence type="ECO:0000256" key="4">
    <source>
        <dbReference type="ARBA" id="ARBA00022898"/>
    </source>
</evidence>